<reference evidence="1 2" key="1">
    <citation type="journal article" date="2020" name="Phytopathology">
        <title>A high-quality genome resource of Botrytis fragariae, a new and rapidly spreading fungal pathogen causing strawberry gray mold in the U.S.A.</title>
        <authorList>
            <person name="Wu Y."/>
            <person name="Saski C.A."/>
            <person name="Schnabel G."/>
            <person name="Xiao S."/>
            <person name="Hu M."/>
        </authorList>
    </citation>
    <scope>NUCLEOTIDE SEQUENCE [LARGE SCALE GENOMIC DNA]</scope>
    <source>
        <strain evidence="1 2">BVB16</strain>
    </source>
</reference>
<gene>
    <name evidence="1" type="ORF">Bfra_009802</name>
</gene>
<dbReference type="OrthoDB" id="3543427at2759"/>
<evidence type="ECO:0000313" key="2">
    <source>
        <dbReference type="Proteomes" id="UP000531561"/>
    </source>
</evidence>
<keyword evidence="2" id="KW-1185">Reference proteome</keyword>
<proteinExistence type="predicted"/>
<protein>
    <submittedName>
        <fullName evidence="1">Uncharacterized protein</fullName>
    </submittedName>
</protein>
<dbReference type="GeneID" id="59263832"/>
<dbReference type="EMBL" id="JABFCT010000014">
    <property type="protein sequence ID" value="KAF5870416.1"/>
    <property type="molecule type" value="Genomic_DNA"/>
</dbReference>
<name>A0A8H6AMP4_9HELO</name>
<comment type="caution">
    <text evidence="1">The sequence shown here is derived from an EMBL/GenBank/DDBJ whole genome shotgun (WGS) entry which is preliminary data.</text>
</comment>
<evidence type="ECO:0000313" key="1">
    <source>
        <dbReference type="EMBL" id="KAF5870416.1"/>
    </source>
</evidence>
<dbReference type="RefSeq" id="XP_037189363.1">
    <property type="nucleotide sequence ID" value="XM_037340140.1"/>
</dbReference>
<organism evidence="1 2">
    <name type="scientific">Botrytis fragariae</name>
    <dbReference type="NCBI Taxonomy" id="1964551"/>
    <lineage>
        <taxon>Eukaryota</taxon>
        <taxon>Fungi</taxon>
        <taxon>Dikarya</taxon>
        <taxon>Ascomycota</taxon>
        <taxon>Pezizomycotina</taxon>
        <taxon>Leotiomycetes</taxon>
        <taxon>Helotiales</taxon>
        <taxon>Sclerotiniaceae</taxon>
        <taxon>Botrytis</taxon>
    </lineage>
</organism>
<dbReference type="Proteomes" id="UP000531561">
    <property type="component" value="Unassembled WGS sequence"/>
</dbReference>
<dbReference type="AlphaFoldDB" id="A0A8H6AMP4"/>
<accession>A0A8H6AMP4</accession>
<sequence length="475" mass="54512">MADQKMIQRCQLSSAANCFLNSHRKNDNAKFLSMSNPTAPYYDGNNWKSAVSVATELERHSYSAVTDCRRVMAQIDDSFKRIDLGYGTAKKVDPTPEARKLIQRGSARATTIRAHLQTPFVLNPTPNRVSKWPSRYENSHLSEHTGRLGIPADRDRRDMHWSGERLNIIRASADNKGHKNQRYSPLDYYGTILHYMYSPNRPGENVLVLNAMALHWWDKVPDTMEGINNELSNGIENKKKEKAGKSLSKLEGIFRRNQLKRKRIVAADKGAKKAQRMANRHREFKKSEFLREQIERFEYVKERGGDGYLEVNHHLSAVPGYMYHEFKSERLLGTGLWNGIGPGNGARRERLGSVWRQHDLHGVYSSLRMVSNASSDFQEKYVTKATYGPSTSIHTVDDWAEPMEEESDPDDIYSDETELDETSLGETHFATNSNECEIAEDESIEDYKMKTRAEMIWTASHQYGLYMKPSRVFTE</sequence>